<dbReference type="Proteomes" id="UP001556040">
    <property type="component" value="Unassembled WGS sequence"/>
</dbReference>
<keyword evidence="1" id="KW-0472">Membrane</keyword>
<keyword evidence="3" id="KW-1185">Reference proteome</keyword>
<evidence type="ECO:0000256" key="1">
    <source>
        <dbReference type="SAM" id="Phobius"/>
    </source>
</evidence>
<dbReference type="Pfam" id="PF12685">
    <property type="entry name" value="SpoIIIAH"/>
    <property type="match status" value="1"/>
</dbReference>
<keyword evidence="1" id="KW-0812">Transmembrane</keyword>
<reference evidence="2 3" key="1">
    <citation type="journal article" date="1979" name="Int. J. Syst. Evol. Microbiol.">
        <title>Bacillus globisporus subsp. marinus subsp. nov.</title>
        <authorList>
            <person name="Liu H."/>
        </authorList>
    </citation>
    <scope>NUCLEOTIDE SEQUENCE [LARGE SCALE GENOMIC DNA]</scope>
    <source>
        <strain evidence="2 3">DSM 1297</strain>
    </source>
</reference>
<feature type="transmembrane region" description="Helical" evidence="1">
    <location>
        <begin position="7"/>
        <end position="26"/>
    </location>
</feature>
<proteinExistence type="predicted"/>
<dbReference type="Gene3D" id="1.10.287.4300">
    <property type="entry name" value="Stage III sporulation protein AH-like"/>
    <property type="match status" value="1"/>
</dbReference>
<sequence>MMLKKQTVWLLTMVSLVVVLSVYYVLSPGQQASPSLDENTDMVIGDEEWVGLDEDEIEVSANSVGDDELFEALRMELQDERNALKEQLETQVASSELTSAEKNDAYTAMEELTKVQSKEAMVETIITTMGYEDALVRTDGDRVTITVKSDDHSRETANELIQLGRKEMGESKFVFVEFEPVE</sequence>
<gene>
    <name evidence="2" type="ORF">AB1471_01060</name>
</gene>
<dbReference type="EMBL" id="JBFMIA010000001">
    <property type="protein sequence ID" value="MEW9500382.1"/>
    <property type="molecule type" value="Genomic_DNA"/>
</dbReference>
<keyword evidence="1" id="KW-1133">Transmembrane helix</keyword>
<comment type="caution">
    <text evidence="2">The sequence shown here is derived from an EMBL/GenBank/DDBJ whole genome shotgun (WGS) entry which is preliminary data.</text>
</comment>
<evidence type="ECO:0000313" key="3">
    <source>
        <dbReference type="Proteomes" id="UP001556040"/>
    </source>
</evidence>
<protein>
    <submittedName>
        <fullName evidence="2">SpoIIIAH-like family protein</fullName>
    </submittedName>
</protein>
<dbReference type="InterPro" id="IPR038503">
    <property type="entry name" value="SpoIIIAH_sf"/>
</dbReference>
<name>A0ABV3PZ62_9BACL</name>
<organism evidence="2 3">
    <name type="scientific">Jeotgalibacillus marinus</name>
    <dbReference type="NCBI Taxonomy" id="86667"/>
    <lineage>
        <taxon>Bacteria</taxon>
        <taxon>Bacillati</taxon>
        <taxon>Bacillota</taxon>
        <taxon>Bacilli</taxon>
        <taxon>Bacillales</taxon>
        <taxon>Caryophanaceae</taxon>
        <taxon>Jeotgalibacillus</taxon>
    </lineage>
</organism>
<evidence type="ECO:0000313" key="2">
    <source>
        <dbReference type="EMBL" id="MEW9500382.1"/>
    </source>
</evidence>
<accession>A0ABV3PZ62</accession>
<dbReference type="InterPro" id="IPR024232">
    <property type="entry name" value="SpoIIIAH"/>
</dbReference>
<dbReference type="RefSeq" id="WP_367777663.1">
    <property type="nucleotide sequence ID" value="NZ_JBFMIA010000001.1"/>
</dbReference>